<protein>
    <submittedName>
        <fullName evidence="2">Uncharacterized protein</fullName>
    </submittedName>
</protein>
<dbReference type="VEuPathDB" id="MicrosporidiaDB:CWI36_0411p0010"/>
<evidence type="ECO:0000256" key="1">
    <source>
        <dbReference type="SAM" id="MobiDB-lite"/>
    </source>
</evidence>
<evidence type="ECO:0000313" key="2">
    <source>
        <dbReference type="EMBL" id="TBU09343.1"/>
    </source>
</evidence>
<dbReference type="VEuPathDB" id="MicrosporidiaDB:CWI39_0082p0040"/>
<gene>
    <name evidence="2" type="ORF">CWI39_0082p0040</name>
</gene>
<feature type="region of interest" description="Disordered" evidence="1">
    <location>
        <begin position="272"/>
        <end position="291"/>
    </location>
</feature>
<dbReference type="Proteomes" id="UP000293045">
    <property type="component" value="Unassembled WGS sequence"/>
</dbReference>
<dbReference type="EMBL" id="PIXR01000082">
    <property type="protein sequence ID" value="TBU09343.1"/>
    <property type="molecule type" value="Genomic_DNA"/>
</dbReference>
<proteinExistence type="predicted"/>
<feature type="region of interest" description="Disordered" evidence="1">
    <location>
        <begin position="113"/>
        <end position="263"/>
    </location>
</feature>
<feature type="compositionally biased region" description="Polar residues" evidence="1">
    <location>
        <begin position="144"/>
        <end position="159"/>
    </location>
</feature>
<name>A0A4Q9LLW1_9MICR</name>
<evidence type="ECO:0000313" key="3">
    <source>
        <dbReference type="Proteomes" id="UP000293045"/>
    </source>
</evidence>
<sequence>MQIHRLPFKSQKISNLTEYHLSNPTFKRSKQIHESLVFSFYKKICISTDLCGFKFLSKCSVVSKGGGVIGSVYVPFYDSKYSILKGVENVSKDMNKLKDMDIVEGKLEGVSDKGRVEGVNNTDNVEGVNNTDNDQGRVEDINKGVNNKGSMVGVNNTDSDQGRVEDINKGVSDKGSMVGVNNTDNDQGRVEDINKGVNNKGNNSKRLKGGNTNNNNKSVNKGKGEGVNNNTNEQQGVNNTTNKQQGVNNNTNKQQGVNISTDKKNTVNNLYNKKNPVNNLSNKQNPVNNLSNDNPFITNGLKDKLNVLNIDNFKEFIYFYTLLIRVPLPFIFIPECSIKEVQDCLSVFECNSIGMCDKGVIICEPYVMNSLGFGFMVDSVIYMEGVVSVLFGFVI</sequence>
<feature type="compositionally biased region" description="Polar residues" evidence="1">
    <location>
        <begin position="281"/>
        <end position="291"/>
    </location>
</feature>
<comment type="caution">
    <text evidence="2">The sequence shown here is derived from an EMBL/GenBank/DDBJ whole genome shotgun (WGS) entry which is preliminary data.</text>
</comment>
<feature type="compositionally biased region" description="Polar residues" evidence="1">
    <location>
        <begin position="243"/>
        <end position="260"/>
    </location>
</feature>
<organism evidence="2 3">
    <name type="scientific">Hamiltosporidium magnivora</name>
    <dbReference type="NCBI Taxonomy" id="148818"/>
    <lineage>
        <taxon>Eukaryota</taxon>
        <taxon>Fungi</taxon>
        <taxon>Fungi incertae sedis</taxon>
        <taxon>Microsporidia</taxon>
        <taxon>Dubosqiidae</taxon>
        <taxon>Hamiltosporidium</taxon>
    </lineage>
</organism>
<reference evidence="2 3" key="1">
    <citation type="submission" date="2017-12" db="EMBL/GenBank/DDBJ databases">
        <authorList>
            <person name="Pombert J.-F."/>
            <person name="Haag K.L."/>
            <person name="Ebert D."/>
        </authorList>
    </citation>
    <scope>NUCLEOTIDE SEQUENCE [LARGE SCALE GENOMIC DNA]</scope>
    <source>
        <strain evidence="2">IL-BN-2</strain>
    </source>
</reference>
<accession>A0A4Q9LLW1</accession>
<feature type="compositionally biased region" description="Polar residues" evidence="1">
    <location>
        <begin position="119"/>
        <end position="133"/>
    </location>
</feature>
<feature type="compositionally biased region" description="Low complexity" evidence="1">
    <location>
        <begin position="209"/>
        <end position="242"/>
    </location>
</feature>
<feature type="compositionally biased region" description="Basic and acidic residues" evidence="1">
    <location>
        <begin position="160"/>
        <end position="172"/>
    </location>
</feature>
<dbReference type="AlphaFoldDB" id="A0A4Q9LLW1"/>